<keyword evidence="3" id="KW-1185">Reference proteome</keyword>
<accession>A0A2U9CLX8</accession>
<dbReference type="AlphaFoldDB" id="A0A2U9CLX8"/>
<evidence type="ECO:0000313" key="2">
    <source>
        <dbReference type="EMBL" id="AWP16839.1"/>
    </source>
</evidence>
<feature type="region of interest" description="Disordered" evidence="1">
    <location>
        <begin position="36"/>
        <end position="58"/>
    </location>
</feature>
<name>A0A2U9CLX8_SCOMX</name>
<proteinExistence type="predicted"/>
<protein>
    <submittedName>
        <fullName evidence="2">Uncharacterized protein</fullName>
    </submittedName>
</protein>
<dbReference type="EMBL" id="CP026259">
    <property type="protein sequence ID" value="AWP16839.1"/>
    <property type="molecule type" value="Genomic_DNA"/>
</dbReference>
<sequence length="58" mass="6725">MDGGFGGFRCRVIRIIKELQQNHPVHPPTHELRHCDQRKRVDNGKNTEVRTKETSMVA</sequence>
<dbReference type="Proteomes" id="UP000246464">
    <property type="component" value="Chromosome 17"/>
</dbReference>
<organism evidence="2 3">
    <name type="scientific">Scophthalmus maximus</name>
    <name type="common">Turbot</name>
    <name type="synonym">Psetta maxima</name>
    <dbReference type="NCBI Taxonomy" id="52904"/>
    <lineage>
        <taxon>Eukaryota</taxon>
        <taxon>Metazoa</taxon>
        <taxon>Chordata</taxon>
        <taxon>Craniata</taxon>
        <taxon>Vertebrata</taxon>
        <taxon>Euteleostomi</taxon>
        <taxon>Actinopterygii</taxon>
        <taxon>Neopterygii</taxon>
        <taxon>Teleostei</taxon>
        <taxon>Neoteleostei</taxon>
        <taxon>Acanthomorphata</taxon>
        <taxon>Carangaria</taxon>
        <taxon>Pleuronectiformes</taxon>
        <taxon>Pleuronectoidei</taxon>
        <taxon>Scophthalmidae</taxon>
        <taxon>Scophthalmus</taxon>
    </lineage>
</organism>
<evidence type="ECO:0000256" key="1">
    <source>
        <dbReference type="SAM" id="MobiDB-lite"/>
    </source>
</evidence>
<evidence type="ECO:0000313" key="3">
    <source>
        <dbReference type="Proteomes" id="UP000246464"/>
    </source>
</evidence>
<gene>
    <name evidence="2" type="ORF">SMAX5B_003492</name>
</gene>
<reference evidence="2 3" key="1">
    <citation type="submission" date="2017-12" db="EMBL/GenBank/DDBJ databases">
        <title>Integrating genomic resources of turbot (Scophthalmus maximus) in depth evaluation of genetic and physical mapping variation across individuals.</title>
        <authorList>
            <person name="Martinez P."/>
        </authorList>
    </citation>
    <scope>NUCLEOTIDE SEQUENCE [LARGE SCALE GENOMIC DNA]</scope>
</reference>